<dbReference type="HOGENOM" id="CLU_074099_0_0_5"/>
<organism evidence="1 2">
    <name type="scientific">Mesorhizobium japonicum (strain LMG 29417 / CECT 9101 / MAFF 303099)</name>
    <name type="common">Mesorhizobium loti (strain MAFF 303099)</name>
    <dbReference type="NCBI Taxonomy" id="266835"/>
    <lineage>
        <taxon>Bacteria</taxon>
        <taxon>Pseudomonadati</taxon>
        <taxon>Pseudomonadota</taxon>
        <taxon>Alphaproteobacteria</taxon>
        <taxon>Hyphomicrobiales</taxon>
        <taxon>Phyllobacteriaceae</taxon>
        <taxon>Mesorhizobium</taxon>
    </lineage>
</organism>
<dbReference type="AlphaFoldDB" id="Q981P6"/>
<dbReference type="Gene3D" id="3.90.1140.10">
    <property type="entry name" value="Cyclic phosphodiesterase"/>
    <property type="match status" value="1"/>
</dbReference>
<dbReference type="InterPro" id="IPR009097">
    <property type="entry name" value="Cyclic_Pdiesterase"/>
</dbReference>
<keyword evidence="1" id="KW-0614">Plasmid</keyword>
<dbReference type="SUPFAM" id="SSF55144">
    <property type="entry name" value="LigT-like"/>
    <property type="match status" value="1"/>
</dbReference>
<protein>
    <submittedName>
        <fullName evidence="1">Mlr9287 protein</fullName>
    </submittedName>
</protein>
<dbReference type="InterPro" id="IPR009389">
    <property type="entry name" value="DUF1045"/>
</dbReference>
<proteinExistence type="predicted"/>
<reference evidence="1 2" key="1">
    <citation type="journal article" date="2000" name="DNA Res.">
        <title>Complete genome structure of the nitrogen-fixing symbiotic bacterium Mesorhizobium loti.</title>
        <authorList>
            <person name="Kaneko T."/>
            <person name="Nakamura Y."/>
            <person name="Sato S."/>
            <person name="Asamizu E."/>
            <person name="Kato T."/>
            <person name="Sasamoto S."/>
            <person name="Watanabe A."/>
            <person name="Idesawa K."/>
            <person name="Ishikawa A."/>
            <person name="Kawashima K."/>
            <person name="Kimura T."/>
            <person name="Kishida Y."/>
            <person name="Kiyokawa C."/>
            <person name="Kohara M."/>
            <person name="Matsumoto M."/>
            <person name="Matsuno A."/>
            <person name="Mochizuki Y."/>
            <person name="Nakayama S."/>
            <person name="Nakazaki N."/>
            <person name="Shimpo S."/>
            <person name="Sugimoto M."/>
            <person name="Takeuchi C."/>
            <person name="Yamada M."/>
            <person name="Tabata S."/>
        </authorList>
    </citation>
    <scope>NUCLEOTIDE SEQUENCE [LARGE SCALE GENOMIC DNA]</scope>
    <source>
        <strain evidence="2">LMG 29417 / CECT 9101 / MAFF 303099</strain>
        <plasmid evidence="1 2">pMLa</plasmid>
    </source>
</reference>
<sequence>MPEPCSPRYGIYYTPAREHPLTVAAISWLGRDAFQADATRDARPEAGGLITSEPRRYGFHATLKAPFRLREDTSVEELEQALGRFAASRPPCPIGPFKIDLFGDFFALVPASPIPTLRGFAAQTVEEFDRFRAPMDGDDLERRMSRQVDEVETTNLITWGYPYVLGLFRFHMTLTDRVPRDGREAMRARLEGRFEPYLSEDYHIDAMSLFVQEHRSADFVVRSQFALKTGAALKSVV</sequence>
<name>Q981P6_RHILO</name>
<dbReference type="EMBL" id="BA000013">
    <property type="protein sequence ID" value="BAB54663.1"/>
    <property type="molecule type" value="Genomic_DNA"/>
</dbReference>
<accession>Q981P6</accession>
<dbReference type="Proteomes" id="UP000000552">
    <property type="component" value="Plasmid pMLa"/>
</dbReference>
<dbReference type="PIRSF" id="PIRSF033328">
    <property type="entry name" value="Phest_Mll4975"/>
    <property type="match status" value="1"/>
</dbReference>
<dbReference type="RefSeq" id="WP_010915814.1">
    <property type="nucleotide sequence ID" value="NC_002679.1"/>
</dbReference>
<gene>
    <name evidence="1" type="ordered locus">mlr9287</name>
</gene>
<dbReference type="KEGG" id="mlo:mlr9287"/>
<evidence type="ECO:0000313" key="1">
    <source>
        <dbReference type="EMBL" id="BAB54663.1"/>
    </source>
</evidence>
<evidence type="ECO:0000313" key="2">
    <source>
        <dbReference type="Proteomes" id="UP000000552"/>
    </source>
</evidence>
<geneLocation type="plasmid" evidence="1 2">
    <name>pMLa</name>
</geneLocation>
<dbReference type="Pfam" id="PF06299">
    <property type="entry name" value="DUF1045"/>
    <property type="match status" value="1"/>
</dbReference>
<dbReference type="NCBIfam" id="TIGR03223">
    <property type="entry name" value="Phn_opern_protn"/>
    <property type="match status" value="1"/>
</dbReference>
<dbReference type="PATRIC" id="fig|266835.9.peg.7077"/>